<dbReference type="EMBL" id="LAZP02000007">
    <property type="protein sequence ID" value="PFH63143.1"/>
    <property type="molecule type" value="Genomic_DNA"/>
</dbReference>
<reference evidence="1 2" key="1">
    <citation type="journal article" date="2015" name="BMC Genomics">
        <title>Gene expression during zombie ant biting behavior reflects the complexity underlying fungal parasitic behavioral manipulation.</title>
        <authorList>
            <person name="de Bekker C."/>
            <person name="Ohm R.A."/>
            <person name="Loreto R.G."/>
            <person name="Sebastian A."/>
            <person name="Albert I."/>
            <person name="Merrow M."/>
            <person name="Brachmann A."/>
            <person name="Hughes D.P."/>
        </authorList>
    </citation>
    <scope>NUCLEOTIDE SEQUENCE [LARGE SCALE GENOMIC DNA]</scope>
    <source>
        <strain evidence="1 2">SC16a</strain>
    </source>
</reference>
<comment type="caution">
    <text evidence="1">The sequence shown here is derived from an EMBL/GenBank/DDBJ whole genome shotgun (WGS) entry which is preliminary data.</text>
</comment>
<accession>A0A2A9PRY8</accession>
<evidence type="ECO:0000313" key="1">
    <source>
        <dbReference type="EMBL" id="PFH63143.1"/>
    </source>
</evidence>
<evidence type="ECO:0000313" key="2">
    <source>
        <dbReference type="Proteomes" id="UP000037136"/>
    </source>
</evidence>
<gene>
    <name evidence="1" type="ORF">XA68_17252</name>
</gene>
<dbReference type="OrthoDB" id="10472803at2759"/>
<reference evidence="1 2" key="2">
    <citation type="journal article" date="2017" name="Sci. Rep.">
        <title>Ant-infecting Ophiocordyceps genomes reveal a high diversity of potential behavioral manipulation genes and a possible major role for enterotoxins.</title>
        <authorList>
            <person name="de Bekker C."/>
            <person name="Ohm R.A."/>
            <person name="Evans H.C."/>
            <person name="Brachmann A."/>
            <person name="Hughes D.P."/>
        </authorList>
    </citation>
    <scope>NUCLEOTIDE SEQUENCE [LARGE SCALE GENOMIC DNA]</scope>
    <source>
        <strain evidence="1 2">SC16a</strain>
    </source>
</reference>
<protein>
    <submittedName>
        <fullName evidence="1">Uncharacterized protein</fullName>
    </submittedName>
</protein>
<dbReference type="Proteomes" id="UP000037136">
    <property type="component" value="Unassembled WGS sequence"/>
</dbReference>
<dbReference type="AlphaFoldDB" id="A0A2A9PRY8"/>
<proteinExistence type="predicted"/>
<sequence>MALTLRVSRFRPTRTGHGYEIHGVYDDMPQCVGYMPIGSASELARQLKLRPLTDDFWMPIPSRRAISDLLVLRDPPQLNLTAGQESDRRPTQHVIGGLLYASRLRTCLIEELLAMADAAPRLHAGTLGRRVWRMRCRRAVEVLRWEVRVLEGWAGLGWEVGG</sequence>
<organism evidence="1 2">
    <name type="scientific">Ophiocordyceps unilateralis</name>
    <name type="common">Zombie-ant fungus</name>
    <name type="synonym">Torrubia unilateralis</name>
    <dbReference type="NCBI Taxonomy" id="268505"/>
    <lineage>
        <taxon>Eukaryota</taxon>
        <taxon>Fungi</taxon>
        <taxon>Dikarya</taxon>
        <taxon>Ascomycota</taxon>
        <taxon>Pezizomycotina</taxon>
        <taxon>Sordariomycetes</taxon>
        <taxon>Hypocreomycetidae</taxon>
        <taxon>Hypocreales</taxon>
        <taxon>Ophiocordycipitaceae</taxon>
        <taxon>Ophiocordyceps</taxon>
    </lineage>
</organism>
<keyword evidence="2" id="KW-1185">Reference proteome</keyword>
<name>A0A2A9PRY8_OPHUN</name>